<organism evidence="2 3">
    <name type="scientific">Recurvomyces mirabilis</name>
    <dbReference type="NCBI Taxonomy" id="574656"/>
    <lineage>
        <taxon>Eukaryota</taxon>
        <taxon>Fungi</taxon>
        <taxon>Dikarya</taxon>
        <taxon>Ascomycota</taxon>
        <taxon>Pezizomycotina</taxon>
        <taxon>Dothideomycetes</taxon>
        <taxon>Dothideomycetidae</taxon>
        <taxon>Mycosphaerellales</taxon>
        <taxon>Teratosphaeriaceae</taxon>
        <taxon>Recurvomyces</taxon>
    </lineage>
</organism>
<dbReference type="CDD" id="cd02440">
    <property type="entry name" value="AdoMet_MTases"/>
    <property type="match status" value="1"/>
</dbReference>
<feature type="domain" description="Methyltransferase" evidence="1">
    <location>
        <begin position="50"/>
        <end position="144"/>
    </location>
</feature>
<evidence type="ECO:0000259" key="1">
    <source>
        <dbReference type="Pfam" id="PF13649"/>
    </source>
</evidence>
<evidence type="ECO:0000313" key="2">
    <source>
        <dbReference type="EMBL" id="KAK3679928.1"/>
    </source>
</evidence>
<dbReference type="EMBL" id="JAUTXT010000001">
    <property type="protein sequence ID" value="KAK3679928.1"/>
    <property type="molecule type" value="Genomic_DNA"/>
</dbReference>
<gene>
    <name evidence="2" type="ORF">LTR78_000305</name>
</gene>
<dbReference type="InterPro" id="IPR041698">
    <property type="entry name" value="Methyltransf_25"/>
</dbReference>
<sequence length="288" mass="32698">MPELKWDAKNFWVEQDFQTSTRLHLQHWIFTHQLGYLLHPDIDQSEPLKIADVACGNAAWILDLQRAHPEHEYHGLDINPRIFPAAELLPKNVQLHELDAFADLPDEYKNAFDIVDIRTIYSAIIDNKVEPLLTNLLAMLKPGGYLQWAENDFHTLAVHTIQGGKAEALETIVNIQKFFAVHQTKMSSDWLLNLPRTLEQRRCKVLVEEHIKPFPSLARAWSDNNLSVFLGVISLLPEQEIPLPSVPGLPKTLSRKILAELVMQGAKEASSGAWVSMEQRVVVVQKAS</sequence>
<evidence type="ECO:0000313" key="3">
    <source>
        <dbReference type="Proteomes" id="UP001274830"/>
    </source>
</evidence>
<dbReference type="SUPFAM" id="SSF53335">
    <property type="entry name" value="S-adenosyl-L-methionine-dependent methyltransferases"/>
    <property type="match status" value="1"/>
</dbReference>
<accession>A0AAE0WXS6</accession>
<dbReference type="Proteomes" id="UP001274830">
    <property type="component" value="Unassembled WGS sequence"/>
</dbReference>
<protein>
    <recommendedName>
        <fullName evidence="1">Methyltransferase domain-containing protein</fullName>
    </recommendedName>
</protein>
<dbReference type="Pfam" id="PF13649">
    <property type="entry name" value="Methyltransf_25"/>
    <property type="match status" value="1"/>
</dbReference>
<keyword evidence="3" id="KW-1185">Reference proteome</keyword>
<proteinExistence type="predicted"/>
<comment type="caution">
    <text evidence="2">The sequence shown here is derived from an EMBL/GenBank/DDBJ whole genome shotgun (WGS) entry which is preliminary data.</text>
</comment>
<name>A0AAE0WXS6_9PEZI</name>
<reference evidence="2" key="1">
    <citation type="submission" date="2023-07" db="EMBL/GenBank/DDBJ databases">
        <title>Black Yeasts Isolated from many extreme environments.</title>
        <authorList>
            <person name="Coleine C."/>
            <person name="Stajich J.E."/>
            <person name="Selbmann L."/>
        </authorList>
    </citation>
    <scope>NUCLEOTIDE SEQUENCE</scope>
    <source>
        <strain evidence="2">CCFEE 5485</strain>
    </source>
</reference>
<dbReference type="Gene3D" id="3.40.50.150">
    <property type="entry name" value="Vaccinia Virus protein VP39"/>
    <property type="match status" value="1"/>
</dbReference>
<dbReference type="AlphaFoldDB" id="A0AAE0WXS6"/>
<dbReference type="InterPro" id="IPR029063">
    <property type="entry name" value="SAM-dependent_MTases_sf"/>
</dbReference>